<proteinExistence type="predicted"/>
<dbReference type="InterPro" id="IPR054788">
    <property type="entry name" value="MSC_0620_UU052-like"/>
</dbReference>
<feature type="compositionally biased region" description="Basic and acidic residues" evidence="1">
    <location>
        <begin position="291"/>
        <end position="303"/>
    </location>
</feature>
<dbReference type="AlphaFoldDB" id="A0A292IJU6"/>
<dbReference type="KEGG" id="mamp:MAMA39_07150"/>
<keyword evidence="2" id="KW-0472">Membrane</keyword>
<gene>
    <name evidence="4" type="ORF">MAMA39_07150</name>
</gene>
<feature type="compositionally biased region" description="Polar residues" evidence="1">
    <location>
        <begin position="304"/>
        <end position="319"/>
    </location>
</feature>
<reference evidence="4 5" key="1">
    <citation type="journal article" date="2015" name="Clin. Infect. Dis.">
        <title>Genomic Investigations unmask Mycoplasma amphoriforme, a new respiratory pathogen.</title>
        <authorList>
            <person name="Gillespie S.H."/>
            <person name="Ling C.L."/>
            <person name="Oravcova K."/>
            <person name="Pinheiro M."/>
            <person name="Wells L."/>
            <person name="Bryant J.M."/>
            <person name="McHugh T.D."/>
            <person name="Bebear C."/>
            <person name="Webster D."/>
            <person name="Harris S.R."/>
            <person name="Seth-Smith H.M."/>
            <person name="Thomson N.R."/>
        </authorList>
    </citation>
    <scope>NUCLEOTIDE SEQUENCE [LARGE SCALE GENOMIC DNA]</scope>
    <source>
        <strain evidence="4 5">A39</strain>
    </source>
</reference>
<accession>A0A292IJU6</accession>
<feature type="signal peptide" evidence="3">
    <location>
        <begin position="1"/>
        <end position="25"/>
    </location>
</feature>
<name>A0A292IJU6_9MOLU</name>
<dbReference type="NCBIfam" id="NF045829">
    <property type="entry name" value="UU052_fam"/>
    <property type="match status" value="1"/>
</dbReference>
<evidence type="ECO:0000313" key="5">
    <source>
        <dbReference type="Proteomes" id="UP000261764"/>
    </source>
</evidence>
<dbReference type="RefSeq" id="WP_343251462.1">
    <property type="nucleotide sequence ID" value="NZ_HG937516.1"/>
</dbReference>
<keyword evidence="5" id="KW-1185">Reference proteome</keyword>
<evidence type="ECO:0000313" key="4">
    <source>
        <dbReference type="EMBL" id="CDN40832.1"/>
    </source>
</evidence>
<keyword evidence="3" id="KW-0732">Signal</keyword>
<keyword evidence="2" id="KW-1133">Transmembrane helix</keyword>
<dbReference type="EMBL" id="HG937516">
    <property type="protein sequence ID" value="CDN40832.1"/>
    <property type="molecule type" value="Genomic_DNA"/>
</dbReference>
<organism evidence="4 5">
    <name type="scientific">Mycoplasma amphoriforme A39</name>
    <dbReference type="NCBI Taxonomy" id="572419"/>
    <lineage>
        <taxon>Bacteria</taxon>
        <taxon>Bacillati</taxon>
        <taxon>Mycoplasmatota</taxon>
        <taxon>Mollicutes</taxon>
        <taxon>Mycoplasmataceae</taxon>
        <taxon>Mycoplasma</taxon>
    </lineage>
</organism>
<evidence type="ECO:0000256" key="3">
    <source>
        <dbReference type="SAM" id="SignalP"/>
    </source>
</evidence>
<keyword evidence="2" id="KW-0812">Transmembrane</keyword>
<protein>
    <submittedName>
        <fullName evidence="4">Uncharacterized protein</fullName>
    </submittedName>
</protein>
<dbReference type="Proteomes" id="UP000261764">
    <property type="component" value="Chromosome I"/>
</dbReference>
<feature type="chain" id="PRO_5012177578" evidence="3">
    <location>
        <begin position="26"/>
        <end position="701"/>
    </location>
</feature>
<evidence type="ECO:0000256" key="1">
    <source>
        <dbReference type="SAM" id="MobiDB-lite"/>
    </source>
</evidence>
<feature type="region of interest" description="Disordered" evidence="1">
    <location>
        <begin position="285"/>
        <end position="326"/>
    </location>
</feature>
<sequence length="701" mass="80250">MIKTKLKKSLIFKLFGLSLAVGAPAMLLINQTTPKSHVPSLRQVIHDVTKSQPPLVSKEHEQNQTYFKTQLKTSLENLIKKVQERIDDELTKKDKDAKDTSDKLNYYLQLRKFLNTNKQAILQNPKKYGFEFNFPSVLTNPKYSVGSITTNGKTIDGVVFGGNVRVENGDHNASLGYNETAGSSLKQSQTIDNKIDSTEYKKKYDKYAAALETAENIDKIFLNEKDFPKNGENYHENVKNENGELVKNGLSDLTINGKEQTWDEYFISKIKRNFLDFDIQQNKMLQPQSASKKDDTPSPDVEKTQPSPSENPNQNTTIADQKPAPIGKVEEIRNIRDLKPQVVPRFSNFQVYDFVNKYNQALLTEKMQLVYFDNPVYKRFTYDLKQLNADNNTAKGTVTVFDKLLPTNSHSYQSQVQGLLETDHLLQNQNLLYYLAYEQVSQIVNKIQDSLALDNKLDISHLLGFNTVQKIQIQNAFYLLTKIYFDESTGKTYKKDLYNLSNKYVGLSLSDTDNLNDFKRAINGLFLSYVVTSKIDQFNFANYLQTLYVSKINNLLTGIKTNYQIFSKKLATLNFASTTVLNLINRLQTTTNLIKQFNFLNVDDASKISLFEKMVDLVIKSNHLYQPLFNILQIAMNEKTLENKTERQIQQDLNSLIQELTYPANVTAGVLTITGIILISVIAVVIFLRYKKFKKTQFTKR</sequence>
<feature type="transmembrane region" description="Helical" evidence="2">
    <location>
        <begin position="666"/>
        <end position="688"/>
    </location>
</feature>
<evidence type="ECO:0000256" key="2">
    <source>
        <dbReference type="SAM" id="Phobius"/>
    </source>
</evidence>